<feature type="region of interest" description="Disordered" evidence="1">
    <location>
        <begin position="1"/>
        <end position="21"/>
    </location>
</feature>
<evidence type="ECO:0000313" key="2">
    <source>
        <dbReference type="EMBL" id="GFE11650.1"/>
    </source>
</evidence>
<feature type="region of interest" description="Disordered" evidence="1">
    <location>
        <begin position="60"/>
        <end position="81"/>
    </location>
</feature>
<organism evidence="2 3">
    <name type="scientific">Streptomyces caniferus</name>
    <dbReference type="NCBI Taxonomy" id="285557"/>
    <lineage>
        <taxon>Bacteria</taxon>
        <taxon>Bacillati</taxon>
        <taxon>Actinomycetota</taxon>
        <taxon>Actinomycetes</taxon>
        <taxon>Kitasatosporales</taxon>
        <taxon>Streptomycetaceae</taxon>
        <taxon>Streptomyces</taxon>
    </lineage>
</organism>
<sequence length="139" mass="14961">MTSRTEPATPPSAGPGPVEKDTWETIGRLARRFDAHDDARGLDQAEQWTLQVLKISEETGETSQAVIGARGTNPRKGDSHTWQDVHAEVADVIITGMVALARMRPDDAEQYLGRQLAAKAAKFLLAVSAADRPSPGETA</sequence>
<name>A0A640SKY2_9ACTN</name>
<evidence type="ECO:0000256" key="1">
    <source>
        <dbReference type="SAM" id="MobiDB-lite"/>
    </source>
</evidence>
<evidence type="ECO:0008006" key="4">
    <source>
        <dbReference type="Google" id="ProtNLM"/>
    </source>
</evidence>
<dbReference type="SUPFAM" id="SSF101386">
    <property type="entry name" value="all-alpha NTP pyrophosphatases"/>
    <property type="match status" value="1"/>
</dbReference>
<proteinExistence type="predicted"/>
<evidence type="ECO:0000313" key="3">
    <source>
        <dbReference type="Proteomes" id="UP000435837"/>
    </source>
</evidence>
<dbReference type="EMBL" id="BLIN01000007">
    <property type="protein sequence ID" value="GFE11650.1"/>
    <property type="molecule type" value="Genomic_DNA"/>
</dbReference>
<dbReference type="InterPro" id="IPR044548">
    <property type="entry name" value="AF0060_NTP-PPase_MazG-like"/>
</dbReference>
<comment type="caution">
    <text evidence="2">The sequence shown here is derived from an EMBL/GenBank/DDBJ whole genome shotgun (WGS) entry which is preliminary data.</text>
</comment>
<reference evidence="2 3" key="1">
    <citation type="submission" date="2019-12" db="EMBL/GenBank/DDBJ databases">
        <title>Whole genome shotgun sequence of Streptomyces caniferus NBRC 15389.</title>
        <authorList>
            <person name="Ichikawa N."/>
            <person name="Kimura A."/>
            <person name="Kitahashi Y."/>
            <person name="Komaki H."/>
            <person name="Tamura T."/>
        </authorList>
    </citation>
    <scope>NUCLEOTIDE SEQUENCE [LARGE SCALE GENOMIC DNA]</scope>
    <source>
        <strain evidence="2 3">NBRC 15389</strain>
    </source>
</reference>
<dbReference type="AlphaFoldDB" id="A0A640SKY2"/>
<dbReference type="RefSeq" id="WP_246296503.1">
    <property type="nucleotide sequence ID" value="NZ_BAAATH010000008.1"/>
</dbReference>
<dbReference type="Gene3D" id="1.10.287.1080">
    <property type="entry name" value="MazG-like"/>
    <property type="match status" value="1"/>
</dbReference>
<gene>
    <name evidence="2" type="ORF">Scani_79180</name>
</gene>
<protein>
    <recommendedName>
        <fullName evidence="4">NTP pyrophosphohydrolase MazG putative catalytic core domain-containing protein</fullName>
    </recommendedName>
</protein>
<dbReference type="CDD" id="cd11533">
    <property type="entry name" value="NTP-PPase_Af0060_like"/>
    <property type="match status" value="1"/>
</dbReference>
<accession>A0A640SKY2</accession>
<dbReference type="Proteomes" id="UP000435837">
    <property type="component" value="Unassembled WGS sequence"/>
</dbReference>